<comment type="caution">
    <text evidence="2">The sequence shown here is derived from an EMBL/GenBank/DDBJ whole genome shotgun (WGS) entry which is preliminary data.</text>
</comment>
<proteinExistence type="predicted"/>
<feature type="transmembrane region" description="Helical" evidence="1">
    <location>
        <begin position="71"/>
        <end position="89"/>
    </location>
</feature>
<reference evidence="3" key="1">
    <citation type="journal article" date="2019" name="Int. J. Syst. Evol. Microbiol.">
        <title>The Global Catalogue of Microorganisms (GCM) 10K type strain sequencing project: providing services to taxonomists for standard genome sequencing and annotation.</title>
        <authorList>
            <consortium name="The Broad Institute Genomics Platform"/>
            <consortium name="The Broad Institute Genome Sequencing Center for Infectious Disease"/>
            <person name="Wu L."/>
            <person name="Ma J."/>
        </authorList>
    </citation>
    <scope>NUCLEOTIDE SEQUENCE [LARGE SCALE GENOMIC DNA]</scope>
    <source>
        <strain evidence="3">CGMCC 1.8957</strain>
    </source>
</reference>
<protein>
    <submittedName>
        <fullName evidence="2">Uncharacterized protein</fullName>
    </submittedName>
</protein>
<gene>
    <name evidence="2" type="ORF">GCM10008023_08020</name>
</gene>
<name>A0ABQ3LAG3_9SPHN</name>
<dbReference type="EMBL" id="BNAQ01000001">
    <property type="protein sequence ID" value="GHH10354.1"/>
    <property type="molecule type" value="Genomic_DNA"/>
</dbReference>
<dbReference type="Proteomes" id="UP000652430">
    <property type="component" value="Unassembled WGS sequence"/>
</dbReference>
<accession>A0ABQ3LAG3</accession>
<evidence type="ECO:0000256" key="1">
    <source>
        <dbReference type="SAM" id="Phobius"/>
    </source>
</evidence>
<keyword evidence="1" id="KW-1133">Transmembrane helix</keyword>
<sequence>MASLRPTVDLPAPINPTSTIGWPVQMGGSGGEGAGLCNIEASAIQRTCVSGKSLVVAHFQFVAGCEPMPRSIVALIVVLVVVVALLFGLSRLSHEKPMKHVEKAVPLANLQK</sequence>
<keyword evidence="1" id="KW-0812">Transmembrane</keyword>
<keyword evidence="3" id="KW-1185">Reference proteome</keyword>
<evidence type="ECO:0000313" key="2">
    <source>
        <dbReference type="EMBL" id="GHH10354.1"/>
    </source>
</evidence>
<keyword evidence="1" id="KW-0472">Membrane</keyword>
<evidence type="ECO:0000313" key="3">
    <source>
        <dbReference type="Proteomes" id="UP000652430"/>
    </source>
</evidence>
<organism evidence="2 3">
    <name type="scientific">Sphingomonas glacialis</name>
    <dbReference type="NCBI Taxonomy" id="658225"/>
    <lineage>
        <taxon>Bacteria</taxon>
        <taxon>Pseudomonadati</taxon>
        <taxon>Pseudomonadota</taxon>
        <taxon>Alphaproteobacteria</taxon>
        <taxon>Sphingomonadales</taxon>
        <taxon>Sphingomonadaceae</taxon>
        <taxon>Sphingomonas</taxon>
    </lineage>
</organism>